<gene>
    <name evidence="2" type="ORF">HMPREF9440_00149</name>
</gene>
<dbReference type="EMBL" id="AFBQ01000016">
    <property type="protein sequence ID" value="EHY32467.1"/>
    <property type="molecule type" value="Genomic_DNA"/>
</dbReference>
<dbReference type="PROSITE" id="PS51257">
    <property type="entry name" value="PROKAR_LIPOPROTEIN"/>
    <property type="match status" value="1"/>
</dbReference>
<dbReference type="AlphaFoldDB" id="H3KBQ3"/>
<name>H3KBQ3_9BURK</name>
<dbReference type="HOGENOM" id="CLU_2511467_0_0_4"/>
<evidence type="ECO:0008006" key="4">
    <source>
        <dbReference type="Google" id="ProtNLM"/>
    </source>
</evidence>
<comment type="caution">
    <text evidence="2">The sequence shown here is derived from an EMBL/GenBank/DDBJ whole genome shotgun (WGS) entry which is preliminary data.</text>
</comment>
<protein>
    <recommendedName>
        <fullName evidence="4">Lipoprotein</fullName>
    </recommendedName>
</protein>
<evidence type="ECO:0000313" key="2">
    <source>
        <dbReference type="EMBL" id="EHY32467.1"/>
    </source>
</evidence>
<reference evidence="2 3" key="1">
    <citation type="submission" date="2011-11" db="EMBL/GenBank/DDBJ databases">
        <authorList>
            <person name="Weinstock G."/>
            <person name="Sodergren E."/>
            <person name="Clifton S."/>
            <person name="Fulton L."/>
            <person name="Fulton B."/>
            <person name="Courtney L."/>
            <person name="Fronick C."/>
            <person name="Harrison M."/>
            <person name="Strong C."/>
            <person name="Farmer C."/>
            <person name="Delahaunty K."/>
            <person name="Markovic C."/>
            <person name="Hall O."/>
            <person name="Minx P."/>
            <person name="Tomlinson C."/>
            <person name="Mitreva M."/>
            <person name="Hou S."/>
            <person name="Chen J."/>
            <person name="Wollam A."/>
            <person name="Pepin K.H."/>
            <person name="Johnson M."/>
            <person name="Bhonagiri V."/>
            <person name="Zhang X."/>
            <person name="Suruliraj S."/>
            <person name="Warren W."/>
            <person name="Chinwalla A."/>
            <person name="Mardis E.R."/>
            <person name="Wilson R.K."/>
        </authorList>
    </citation>
    <scope>NUCLEOTIDE SEQUENCE [LARGE SCALE GENOMIC DNA]</scope>
    <source>
        <strain evidence="2 3">YIT 11816</strain>
    </source>
</reference>
<evidence type="ECO:0000256" key="1">
    <source>
        <dbReference type="SAM" id="SignalP"/>
    </source>
</evidence>
<accession>H3KBQ3</accession>
<proteinExistence type="predicted"/>
<dbReference type="PATRIC" id="fig|762967.3.peg.132"/>
<organism evidence="2 3">
    <name type="scientific">Sutterella parvirubra YIT 11816</name>
    <dbReference type="NCBI Taxonomy" id="762967"/>
    <lineage>
        <taxon>Bacteria</taxon>
        <taxon>Pseudomonadati</taxon>
        <taxon>Pseudomonadota</taxon>
        <taxon>Betaproteobacteria</taxon>
        <taxon>Burkholderiales</taxon>
        <taxon>Sutterellaceae</taxon>
        <taxon>Sutterella</taxon>
    </lineage>
</organism>
<dbReference type="STRING" id="762967.HMPREF9440_00149"/>
<keyword evidence="1" id="KW-0732">Signal</keyword>
<feature type="signal peptide" evidence="1">
    <location>
        <begin position="1"/>
        <end position="22"/>
    </location>
</feature>
<sequence>MQKSKTAIVAAVILGTALLAGCGPDLKPSDKTCTAAYINEIAQKEGVEKAKSLSAACLEQGYDKAMNDLQKAGDAIKEKLFGEKK</sequence>
<keyword evidence="3" id="KW-1185">Reference proteome</keyword>
<dbReference type="RefSeq" id="WP_008540499.1">
    <property type="nucleotide sequence ID" value="NZ_JH604850.1"/>
</dbReference>
<feature type="chain" id="PRO_5003587232" description="Lipoprotein" evidence="1">
    <location>
        <begin position="23"/>
        <end position="85"/>
    </location>
</feature>
<evidence type="ECO:0000313" key="3">
    <source>
        <dbReference type="Proteomes" id="UP000004956"/>
    </source>
</evidence>
<dbReference type="Proteomes" id="UP000004956">
    <property type="component" value="Unassembled WGS sequence"/>
</dbReference>